<dbReference type="EMBL" id="JBHSMX010000021">
    <property type="protein sequence ID" value="MFC5522000.1"/>
    <property type="molecule type" value="Genomic_DNA"/>
</dbReference>
<keyword evidence="4" id="KW-1185">Reference proteome</keyword>
<evidence type="ECO:0000313" key="4">
    <source>
        <dbReference type="Proteomes" id="UP001596084"/>
    </source>
</evidence>
<proteinExistence type="inferred from homology"/>
<name>A0ABW0QB54_9BURK</name>
<reference evidence="4" key="1">
    <citation type="journal article" date="2019" name="Int. J. Syst. Evol. Microbiol.">
        <title>The Global Catalogue of Microorganisms (GCM) 10K type strain sequencing project: providing services to taxonomists for standard genome sequencing and annotation.</title>
        <authorList>
            <consortium name="The Broad Institute Genomics Platform"/>
            <consortium name="The Broad Institute Genome Sequencing Center for Infectious Disease"/>
            <person name="Wu L."/>
            <person name="Ma J."/>
        </authorList>
    </citation>
    <scope>NUCLEOTIDE SEQUENCE [LARGE SCALE GENOMIC DNA]</scope>
    <source>
        <strain evidence="4">CGMCC 4.7277</strain>
    </source>
</reference>
<dbReference type="InterPro" id="IPR003782">
    <property type="entry name" value="SCO1/SenC"/>
</dbReference>
<comment type="similarity">
    <text evidence="1">Belongs to the SCO1/2 family.</text>
</comment>
<evidence type="ECO:0000313" key="3">
    <source>
        <dbReference type="EMBL" id="MFC5522000.1"/>
    </source>
</evidence>
<dbReference type="PROSITE" id="PS51318">
    <property type="entry name" value="TAT"/>
    <property type="match status" value="1"/>
</dbReference>
<dbReference type="Gene3D" id="3.40.30.10">
    <property type="entry name" value="Glutaredoxin"/>
    <property type="match status" value="1"/>
</dbReference>
<dbReference type="InterPro" id="IPR006311">
    <property type="entry name" value="TAT_signal"/>
</dbReference>
<comment type="caution">
    <text evidence="3">The sequence shown here is derived from an EMBL/GenBank/DDBJ whole genome shotgun (WGS) entry which is preliminary data.</text>
</comment>
<dbReference type="Pfam" id="PF02630">
    <property type="entry name" value="SCO1-SenC"/>
    <property type="match status" value="1"/>
</dbReference>
<dbReference type="PANTHER" id="PTHR12151:SF5">
    <property type="entry name" value="AT19154P"/>
    <property type="match status" value="1"/>
</dbReference>
<dbReference type="InterPro" id="IPR036249">
    <property type="entry name" value="Thioredoxin-like_sf"/>
</dbReference>
<feature type="chain" id="PRO_5046006883" evidence="2">
    <location>
        <begin position="22"/>
        <end position="197"/>
    </location>
</feature>
<feature type="signal peptide" evidence="2">
    <location>
        <begin position="1"/>
        <end position="21"/>
    </location>
</feature>
<keyword evidence="2" id="KW-0732">Signal</keyword>
<dbReference type="SUPFAM" id="SSF52833">
    <property type="entry name" value="Thioredoxin-like"/>
    <property type="match status" value="1"/>
</dbReference>
<sequence length="197" mass="21816">MTSRRTLLTGFGGVALSPVFAATGMQTSSGTGQRAGYFSNAIFQTHEGKKVKFYDDLIRGKLVVINMMLEVCSDGICPNMTANLLRVQEALGKRVGKDIFMYSITLLPEHDTPKTLNAYAKAFGVKPGWTFLTGTPKDTEIIRRRLGFYDLDEKKDADKSTHTGMLRIGNDAYDRWCMMPALSTPKMIKDAILSMSV</sequence>
<accession>A0ABW0QB54</accession>
<gene>
    <name evidence="3" type="ORF">ACFPP7_13920</name>
</gene>
<dbReference type="CDD" id="cd02968">
    <property type="entry name" value="SCO"/>
    <property type="match status" value="1"/>
</dbReference>
<evidence type="ECO:0000256" key="2">
    <source>
        <dbReference type="SAM" id="SignalP"/>
    </source>
</evidence>
<protein>
    <submittedName>
        <fullName evidence="3">SCO family protein</fullName>
    </submittedName>
</protein>
<organism evidence="3 4">
    <name type="scientific">Polaromonas jejuensis</name>
    <dbReference type="NCBI Taxonomy" id="457502"/>
    <lineage>
        <taxon>Bacteria</taxon>
        <taxon>Pseudomonadati</taxon>
        <taxon>Pseudomonadota</taxon>
        <taxon>Betaproteobacteria</taxon>
        <taxon>Burkholderiales</taxon>
        <taxon>Comamonadaceae</taxon>
        <taxon>Polaromonas</taxon>
    </lineage>
</organism>
<dbReference type="Proteomes" id="UP001596084">
    <property type="component" value="Unassembled WGS sequence"/>
</dbReference>
<dbReference type="PANTHER" id="PTHR12151">
    <property type="entry name" value="ELECTRON TRANSPORT PROTIN SCO1/SENC FAMILY MEMBER"/>
    <property type="match status" value="1"/>
</dbReference>
<dbReference type="RefSeq" id="WP_068835552.1">
    <property type="nucleotide sequence ID" value="NZ_JBHSMX010000021.1"/>
</dbReference>
<evidence type="ECO:0000256" key="1">
    <source>
        <dbReference type="ARBA" id="ARBA00010996"/>
    </source>
</evidence>